<dbReference type="InterPro" id="IPR033132">
    <property type="entry name" value="GH_1_N_CS"/>
</dbReference>
<sequence>MDDDNGIVFPKNFIFGAATASYQIEGGYDQDGRGKSIWDVFSHTPNKTKNGETGDVADDHYNKLEEDIALIKSLNLKHYRMSFSWSRILPDGTISNINKKGLNIITRKSTYCWLMASNQQLRCTIGICLKVLKINLVVVKAYSDYADLCFSIFGDRVKFWITFNEPWVTAVLGYLTGGNAPGRCTGCTPNGGDSSREPYIVAHNQLVSHAEAMNIYNTKYRNNQKGSIGITFNSDWFQAISDDPKDVEAAERHQQFFLGWYADPVFFGDYPQSMRDSCGDRLPQFTEQEKELFKATKSDFFGINHYTSTYVGAPRKEKVKENPTWYDDINVFTSYEKDGKLIGDKADSSWLYVVPWGCRKLMNWISKRYGSVPIYITENGVDAPGESDLSISQAVDDDFRLNYLKDYLKEFSNAVMIDKVNIKGYYVWSLMDNFEWADGYSKRFGITYVDYKSPDLKRTIKKSGRWYAEFIKNY</sequence>
<accession>A0AAW2YMF5</accession>
<dbReference type="PROSITE" id="PS00653">
    <property type="entry name" value="GLYCOSYL_HYDROL_F1_2"/>
    <property type="match status" value="1"/>
</dbReference>
<dbReference type="SUPFAM" id="SSF51445">
    <property type="entry name" value="(Trans)glycosidases"/>
    <property type="match status" value="1"/>
</dbReference>
<dbReference type="GO" id="GO:0005975">
    <property type="term" value="P:carbohydrate metabolic process"/>
    <property type="evidence" value="ECO:0007669"/>
    <property type="project" value="InterPro"/>
</dbReference>
<evidence type="ECO:0000313" key="5">
    <source>
        <dbReference type="EMBL" id="KAL0478093.1"/>
    </source>
</evidence>
<dbReference type="GO" id="GO:0008422">
    <property type="term" value="F:beta-glucosidase activity"/>
    <property type="evidence" value="ECO:0007669"/>
    <property type="project" value="TreeGrafter"/>
</dbReference>
<organism evidence="5 6">
    <name type="scientific">Acrasis kona</name>
    <dbReference type="NCBI Taxonomy" id="1008807"/>
    <lineage>
        <taxon>Eukaryota</taxon>
        <taxon>Discoba</taxon>
        <taxon>Heterolobosea</taxon>
        <taxon>Tetramitia</taxon>
        <taxon>Eutetramitia</taxon>
        <taxon>Acrasidae</taxon>
        <taxon>Acrasis</taxon>
    </lineage>
</organism>
<dbReference type="Proteomes" id="UP001431209">
    <property type="component" value="Unassembled WGS sequence"/>
</dbReference>
<evidence type="ECO:0000256" key="2">
    <source>
        <dbReference type="ARBA" id="ARBA00022801"/>
    </source>
</evidence>
<dbReference type="PANTHER" id="PTHR10353:SF36">
    <property type="entry name" value="LP05116P"/>
    <property type="match status" value="1"/>
</dbReference>
<dbReference type="Gene3D" id="3.20.20.80">
    <property type="entry name" value="Glycosidases"/>
    <property type="match status" value="2"/>
</dbReference>
<dbReference type="EMBL" id="JAOPGA020000309">
    <property type="protein sequence ID" value="KAL0478093.1"/>
    <property type="molecule type" value="Genomic_DNA"/>
</dbReference>
<reference evidence="5 6" key="1">
    <citation type="submission" date="2024-03" db="EMBL/GenBank/DDBJ databases">
        <title>The Acrasis kona genome and developmental transcriptomes reveal deep origins of eukaryotic multicellular pathways.</title>
        <authorList>
            <person name="Sheikh S."/>
            <person name="Fu C.-J."/>
            <person name="Brown M.W."/>
            <person name="Baldauf S.L."/>
        </authorList>
    </citation>
    <scope>NUCLEOTIDE SEQUENCE [LARGE SCALE GENOMIC DNA]</scope>
    <source>
        <strain evidence="5 6">ATCC MYA-3509</strain>
    </source>
</reference>
<protein>
    <submittedName>
        <fullName evidence="5">Beta-glucosidase</fullName>
    </submittedName>
</protein>
<dbReference type="InterPro" id="IPR017853">
    <property type="entry name" value="GH"/>
</dbReference>
<dbReference type="InterPro" id="IPR001360">
    <property type="entry name" value="Glyco_hydro_1"/>
</dbReference>
<dbReference type="Pfam" id="PF00232">
    <property type="entry name" value="Glyco_hydro_1"/>
    <property type="match status" value="2"/>
</dbReference>
<dbReference type="AlphaFoldDB" id="A0AAW2YMF5"/>
<evidence type="ECO:0000256" key="4">
    <source>
        <dbReference type="RuleBase" id="RU003690"/>
    </source>
</evidence>
<name>A0AAW2YMF5_9EUKA</name>
<keyword evidence="6" id="KW-1185">Reference proteome</keyword>
<evidence type="ECO:0000256" key="3">
    <source>
        <dbReference type="ARBA" id="ARBA00023295"/>
    </source>
</evidence>
<evidence type="ECO:0000313" key="6">
    <source>
        <dbReference type="Proteomes" id="UP001431209"/>
    </source>
</evidence>
<comment type="similarity">
    <text evidence="1 4">Belongs to the glycosyl hydrolase 1 family.</text>
</comment>
<proteinExistence type="inferred from homology"/>
<evidence type="ECO:0000256" key="1">
    <source>
        <dbReference type="ARBA" id="ARBA00010838"/>
    </source>
</evidence>
<dbReference type="PRINTS" id="PR00131">
    <property type="entry name" value="GLHYDRLASE1"/>
</dbReference>
<keyword evidence="3" id="KW-0326">Glycosidase</keyword>
<keyword evidence="2" id="KW-0378">Hydrolase</keyword>
<dbReference type="PANTHER" id="PTHR10353">
    <property type="entry name" value="GLYCOSYL HYDROLASE"/>
    <property type="match status" value="1"/>
</dbReference>
<gene>
    <name evidence="5" type="ORF">AKO1_010793</name>
</gene>
<comment type="caution">
    <text evidence="5">The sequence shown here is derived from an EMBL/GenBank/DDBJ whole genome shotgun (WGS) entry which is preliminary data.</text>
</comment>